<proteinExistence type="predicted"/>
<dbReference type="EMBL" id="BMVG01000054">
    <property type="protein sequence ID" value="GHE14815.1"/>
    <property type="molecule type" value="Genomic_DNA"/>
</dbReference>
<name>A0A919D7N7_9ACTN</name>
<evidence type="ECO:0008006" key="3">
    <source>
        <dbReference type="Google" id="ProtNLM"/>
    </source>
</evidence>
<keyword evidence="2" id="KW-1185">Reference proteome</keyword>
<reference evidence="1" key="1">
    <citation type="journal article" date="2014" name="Int. J. Syst. Evol. Microbiol.">
        <title>Complete genome sequence of Corynebacterium casei LMG S-19264T (=DSM 44701T), isolated from a smear-ripened cheese.</title>
        <authorList>
            <consortium name="US DOE Joint Genome Institute (JGI-PGF)"/>
            <person name="Walter F."/>
            <person name="Albersmeier A."/>
            <person name="Kalinowski J."/>
            <person name="Ruckert C."/>
        </authorList>
    </citation>
    <scope>NUCLEOTIDE SEQUENCE</scope>
    <source>
        <strain evidence="1">JCM 4714</strain>
    </source>
</reference>
<protein>
    <recommendedName>
        <fullName evidence="3">Thymidylate kinase</fullName>
    </recommendedName>
</protein>
<dbReference type="InterPro" id="IPR027417">
    <property type="entry name" value="P-loop_NTPase"/>
</dbReference>
<organism evidence="1 2">
    <name type="scientific">Streptomyces alanosinicus</name>
    <dbReference type="NCBI Taxonomy" id="68171"/>
    <lineage>
        <taxon>Bacteria</taxon>
        <taxon>Bacillati</taxon>
        <taxon>Actinomycetota</taxon>
        <taxon>Actinomycetes</taxon>
        <taxon>Kitasatosporales</taxon>
        <taxon>Streptomycetaceae</taxon>
        <taxon>Streptomyces</taxon>
    </lineage>
</organism>
<sequence length="220" mass="23413">MRILVDGLDLSGKTTLVSALTTEFAARGRPAARHRGMLAAHHPLRPLLKKLPLVKQPDSAFITTAFLTAGYALDALLVKVDPPVRDGTLVIQDGYADRTAAFGMAGGPYLAAVLALRWPRLFAPFDVAVYLHAPAEVRAARLATREKADAVDIRGVQDAAFAETFTAMLIRGMGRRHRALFVFDTSTVSPAQMAEMVADAALGTGPVVLSPVDAGLERAA</sequence>
<dbReference type="Gene3D" id="3.40.50.300">
    <property type="entry name" value="P-loop containing nucleotide triphosphate hydrolases"/>
    <property type="match status" value="1"/>
</dbReference>
<dbReference type="AlphaFoldDB" id="A0A919D7N7"/>
<evidence type="ECO:0000313" key="2">
    <source>
        <dbReference type="Proteomes" id="UP000655443"/>
    </source>
</evidence>
<comment type="caution">
    <text evidence="1">The sequence shown here is derived from an EMBL/GenBank/DDBJ whole genome shotgun (WGS) entry which is preliminary data.</text>
</comment>
<reference evidence="1" key="2">
    <citation type="submission" date="2020-09" db="EMBL/GenBank/DDBJ databases">
        <authorList>
            <person name="Sun Q."/>
            <person name="Ohkuma M."/>
        </authorList>
    </citation>
    <scope>NUCLEOTIDE SEQUENCE</scope>
    <source>
        <strain evidence="1">JCM 4714</strain>
    </source>
</reference>
<dbReference type="SUPFAM" id="SSF52540">
    <property type="entry name" value="P-loop containing nucleoside triphosphate hydrolases"/>
    <property type="match status" value="1"/>
</dbReference>
<dbReference type="RefSeq" id="WP_189959088.1">
    <property type="nucleotide sequence ID" value="NZ_BMVG01000054.1"/>
</dbReference>
<gene>
    <name evidence="1" type="ORF">GCM10010339_87440</name>
</gene>
<dbReference type="Proteomes" id="UP000655443">
    <property type="component" value="Unassembled WGS sequence"/>
</dbReference>
<evidence type="ECO:0000313" key="1">
    <source>
        <dbReference type="EMBL" id="GHE14815.1"/>
    </source>
</evidence>
<accession>A0A919D7N7</accession>